<reference evidence="3" key="1">
    <citation type="journal article" date="2016" name="Insect Biochem. Mol. Biol.">
        <title>Multifaceted biological insights from a draft genome sequence of the tobacco hornworm moth, Manduca sexta.</title>
        <authorList>
            <person name="Kanost M.R."/>
            <person name="Arrese E.L."/>
            <person name="Cao X."/>
            <person name="Chen Y.R."/>
            <person name="Chellapilla S."/>
            <person name="Goldsmith M.R."/>
            <person name="Grosse-Wilde E."/>
            <person name="Heckel D.G."/>
            <person name="Herndon N."/>
            <person name="Jiang H."/>
            <person name="Papanicolaou A."/>
            <person name="Qu J."/>
            <person name="Soulages J.L."/>
            <person name="Vogel H."/>
            <person name="Walters J."/>
            <person name="Waterhouse R.M."/>
            <person name="Ahn S.J."/>
            <person name="Almeida F.C."/>
            <person name="An C."/>
            <person name="Aqrawi P."/>
            <person name="Bretschneider A."/>
            <person name="Bryant W.B."/>
            <person name="Bucks S."/>
            <person name="Chao H."/>
            <person name="Chevignon G."/>
            <person name="Christen J.M."/>
            <person name="Clarke D.F."/>
            <person name="Dittmer N.T."/>
            <person name="Ferguson L.C.F."/>
            <person name="Garavelou S."/>
            <person name="Gordon K.H.J."/>
            <person name="Gunaratna R.T."/>
            <person name="Han Y."/>
            <person name="Hauser F."/>
            <person name="He Y."/>
            <person name="Heidel-Fischer H."/>
            <person name="Hirsh A."/>
            <person name="Hu Y."/>
            <person name="Jiang H."/>
            <person name="Kalra D."/>
            <person name="Klinner C."/>
            <person name="Konig C."/>
            <person name="Kovar C."/>
            <person name="Kroll A.R."/>
            <person name="Kuwar S.S."/>
            <person name="Lee S.L."/>
            <person name="Lehman R."/>
            <person name="Li K."/>
            <person name="Li Z."/>
            <person name="Liang H."/>
            <person name="Lovelace S."/>
            <person name="Lu Z."/>
            <person name="Mansfield J.H."/>
            <person name="McCulloch K.J."/>
            <person name="Mathew T."/>
            <person name="Morton B."/>
            <person name="Muzny D.M."/>
            <person name="Neunemann D."/>
            <person name="Ongeri F."/>
            <person name="Pauchet Y."/>
            <person name="Pu L.L."/>
            <person name="Pyrousis I."/>
            <person name="Rao X.J."/>
            <person name="Redding A."/>
            <person name="Roesel C."/>
            <person name="Sanchez-Gracia A."/>
            <person name="Schaack S."/>
            <person name="Shukla A."/>
            <person name="Tetreau G."/>
            <person name="Wang Y."/>
            <person name="Xiong G.H."/>
            <person name="Traut W."/>
            <person name="Walsh T.K."/>
            <person name="Worley K.C."/>
            <person name="Wu D."/>
            <person name="Wu W."/>
            <person name="Wu Y.Q."/>
            <person name="Zhang X."/>
            <person name="Zou Z."/>
            <person name="Zucker H."/>
            <person name="Briscoe A.D."/>
            <person name="Burmester T."/>
            <person name="Clem R.J."/>
            <person name="Feyereisen R."/>
            <person name="Grimmelikhuijzen C.J.P."/>
            <person name="Hamodrakas S.J."/>
            <person name="Hansson B.S."/>
            <person name="Huguet E."/>
            <person name="Jermiin L.S."/>
            <person name="Lan Q."/>
            <person name="Lehman H.K."/>
            <person name="Lorenzen M."/>
            <person name="Merzendorfer H."/>
            <person name="Michalopoulos I."/>
            <person name="Morton D.B."/>
            <person name="Muthukrishnan S."/>
            <person name="Oakeshott J.G."/>
            <person name="Palmer W."/>
            <person name="Park Y."/>
            <person name="Passarelli A.L."/>
            <person name="Rozas J."/>
            <person name="Schwartz L.M."/>
            <person name="Smith W."/>
            <person name="Southgate A."/>
            <person name="Vilcinskas A."/>
            <person name="Vogt R."/>
            <person name="Wang P."/>
            <person name="Werren J."/>
            <person name="Yu X.Q."/>
            <person name="Zhou J.J."/>
            <person name="Brown S.J."/>
            <person name="Scherer S.E."/>
            <person name="Richards S."/>
            <person name="Blissard G.W."/>
        </authorList>
    </citation>
    <scope>NUCLEOTIDE SEQUENCE</scope>
</reference>
<dbReference type="SMART" id="SM00645">
    <property type="entry name" value="Pept_C1"/>
    <property type="match status" value="1"/>
</dbReference>
<dbReference type="Proteomes" id="UP000791440">
    <property type="component" value="Unassembled WGS sequence"/>
</dbReference>
<dbReference type="EMBL" id="JH668279">
    <property type="protein sequence ID" value="KAG6440260.1"/>
    <property type="molecule type" value="Genomic_DNA"/>
</dbReference>
<keyword evidence="4" id="KW-1185">Reference proteome</keyword>
<dbReference type="CDD" id="cd02248">
    <property type="entry name" value="Peptidase_C1A"/>
    <property type="match status" value="1"/>
</dbReference>
<name>A0A921YJD1_MANSE</name>
<dbReference type="SMART" id="SM00848">
    <property type="entry name" value="Inhibitor_I29"/>
    <property type="match status" value="1"/>
</dbReference>
<dbReference type="GO" id="GO:0008234">
    <property type="term" value="F:cysteine-type peptidase activity"/>
    <property type="evidence" value="ECO:0007669"/>
    <property type="project" value="InterPro"/>
</dbReference>
<evidence type="ECO:0000259" key="1">
    <source>
        <dbReference type="SMART" id="SM00645"/>
    </source>
</evidence>
<dbReference type="GO" id="GO:0006508">
    <property type="term" value="P:proteolysis"/>
    <property type="evidence" value="ECO:0007669"/>
    <property type="project" value="InterPro"/>
</dbReference>
<organism evidence="3 4">
    <name type="scientific">Manduca sexta</name>
    <name type="common">Tobacco hawkmoth</name>
    <name type="synonym">Tobacco hornworm</name>
    <dbReference type="NCBI Taxonomy" id="7130"/>
    <lineage>
        <taxon>Eukaryota</taxon>
        <taxon>Metazoa</taxon>
        <taxon>Ecdysozoa</taxon>
        <taxon>Arthropoda</taxon>
        <taxon>Hexapoda</taxon>
        <taxon>Insecta</taxon>
        <taxon>Pterygota</taxon>
        <taxon>Neoptera</taxon>
        <taxon>Endopterygota</taxon>
        <taxon>Lepidoptera</taxon>
        <taxon>Glossata</taxon>
        <taxon>Ditrysia</taxon>
        <taxon>Bombycoidea</taxon>
        <taxon>Sphingidae</taxon>
        <taxon>Sphinginae</taxon>
        <taxon>Sphingini</taxon>
        <taxon>Manduca</taxon>
    </lineage>
</organism>
<dbReference type="Pfam" id="PF08246">
    <property type="entry name" value="Inhibitor_I29"/>
    <property type="match status" value="1"/>
</dbReference>
<sequence>MFTKCIISIIFLACLYFIVTSSSHYANYLITSGWDNATIPVERSRIFDMYLKKFNKSYGYDEYPRRLAIFRESMKEIARLNGITGARHGWTKFTDMSEEELSQFLLSPRSDPGCASSYEVCTSNVNETIIPKNKSQKVDWRTKGAVGPVLDQLRCGCCWAMSIVGTMESMGVIRGYGYQQLSVQELMDCSTYNKGCEGGDMTALYYLCKHELALATEDHRSHDGLSRNHMVQIVGFDLTGSVPYYIVKNTWGPLYGEEGYVKLATNRNMCGLAEEVAYLDVF</sequence>
<dbReference type="AlphaFoldDB" id="A0A921YJD1"/>
<feature type="domain" description="Peptidase C1A papain C-terminal" evidence="1">
    <location>
        <begin position="134"/>
        <end position="280"/>
    </location>
</feature>
<dbReference type="InterPro" id="IPR013201">
    <property type="entry name" value="Prot_inhib_I29"/>
</dbReference>
<evidence type="ECO:0000313" key="4">
    <source>
        <dbReference type="Proteomes" id="UP000791440"/>
    </source>
</evidence>
<evidence type="ECO:0000313" key="3">
    <source>
        <dbReference type="EMBL" id="KAG6440259.1"/>
    </source>
</evidence>
<accession>A0A921YJD1</accession>
<reference evidence="3" key="2">
    <citation type="submission" date="2020-12" db="EMBL/GenBank/DDBJ databases">
        <authorList>
            <person name="Kanost M."/>
        </authorList>
    </citation>
    <scope>NUCLEOTIDE SEQUENCE</scope>
</reference>
<evidence type="ECO:0000259" key="2">
    <source>
        <dbReference type="SMART" id="SM00848"/>
    </source>
</evidence>
<gene>
    <name evidence="3" type="ORF">O3G_MSEX001215</name>
</gene>
<dbReference type="PANTHER" id="PTHR12411">
    <property type="entry name" value="CYSTEINE PROTEASE FAMILY C1-RELATED"/>
    <property type="match status" value="1"/>
</dbReference>
<dbReference type="InterPro" id="IPR013128">
    <property type="entry name" value="Peptidase_C1A"/>
</dbReference>
<feature type="domain" description="Cathepsin propeptide inhibitor" evidence="2">
    <location>
        <begin position="47"/>
        <end position="101"/>
    </location>
</feature>
<dbReference type="EMBL" id="JH668279">
    <property type="protein sequence ID" value="KAG6440259.1"/>
    <property type="molecule type" value="Genomic_DNA"/>
</dbReference>
<proteinExistence type="predicted"/>
<dbReference type="InterPro" id="IPR039417">
    <property type="entry name" value="Peptidase_C1A_papain-like"/>
</dbReference>
<comment type="caution">
    <text evidence="3">The sequence shown here is derived from an EMBL/GenBank/DDBJ whole genome shotgun (WGS) entry which is preliminary data.</text>
</comment>
<protein>
    <submittedName>
        <fullName evidence="3">Uncharacterized protein</fullName>
    </submittedName>
</protein>
<dbReference type="Pfam" id="PF00112">
    <property type="entry name" value="Peptidase_C1"/>
    <property type="match status" value="2"/>
</dbReference>
<dbReference type="InterPro" id="IPR000668">
    <property type="entry name" value="Peptidase_C1A_C"/>
</dbReference>